<proteinExistence type="predicted"/>
<accession>A0A1Y6FKG2</accession>
<dbReference type="EMBL" id="FXWG01000003">
    <property type="protein sequence ID" value="SMQ73322.1"/>
    <property type="molecule type" value="Genomic_DNA"/>
</dbReference>
<feature type="domain" description="Glycosyltransferase subfamily 4-like N-terminal" evidence="1">
    <location>
        <begin position="35"/>
        <end position="185"/>
    </location>
</feature>
<dbReference type="Proteomes" id="UP000194420">
    <property type="component" value="Unassembled WGS sequence"/>
</dbReference>
<dbReference type="Pfam" id="PF13692">
    <property type="entry name" value="Glyco_trans_1_4"/>
    <property type="match status" value="1"/>
</dbReference>
<dbReference type="GO" id="GO:0016757">
    <property type="term" value="F:glycosyltransferase activity"/>
    <property type="evidence" value="ECO:0007669"/>
    <property type="project" value="TreeGrafter"/>
</dbReference>
<organism evidence="2 3">
    <name type="scientific">Altererythrobacter xiamenensis</name>
    <dbReference type="NCBI Taxonomy" id="1316679"/>
    <lineage>
        <taxon>Bacteria</taxon>
        <taxon>Pseudomonadati</taxon>
        <taxon>Pseudomonadota</taxon>
        <taxon>Alphaproteobacteria</taxon>
        <taxon>Sphingomonadales</taxon>
        <taxon>Erythrobacteraceae</taxon>
        <taxon>Altererythrobacter</taxon>
    </lineage>
</organism>
<dbReference type="PANTHER" id="PTHR45947:SF3">
    <property type="entry name" value="SULFOQUINOVOSYL TRANSFERASE SQD2"/>
    <property type="match status" value="1"/>
</dbReference>
<evidence type="ECO:0000313" key="2">
    <source>
        <dbReference type="EMBL" id="SMQ73322.1"/>
    </source>
</evidence>
<keyword evidence="2" id="KW-0808">Transferase</keyword>
<evidence type="ECO:0000313" key="3">
    <source>
        <dbReference type="Proteomes" id="UP000194420"/>
    </source>
</evidence>
<keyword evidence="3" id="KW-1185">Reference proteome</keyword>
<dbReference type="Pfam" id="PF13439">
    <property type="entry name" value="Glyco_transf_4"/>
    <property type="match status" value="1"/>
</dbReference>
<gene>
    <name evidence="2" type="ORF">SAMN06297468_2151</name>
</gene>
<name>A0A1Y6FKG2_9SPHN</name>
<dbReference type="InterPro" id="IPR028098">
    <property type="entry name" value="Glyco_trans_4-like_N"/>
</dbReference>
<evidence type="ECO:0000259" key="1">
    <source>
        <dbReference type="Pfam" id="PF13439"/>
    </source>
</evidence>
<protein>
    <submittedName>
        <fullName evidence="2">Glycosyltransferase involved in cell wall bisynthesis</fullName>
    </submittedName>
</protein>
<dbReference type="CDD" id="cd03814">
    <property type="entry name" value="GT4-like"/>
    <property type="match status" value="1"/>
</dbReference>
<dbReference type="Gene3D" id="3.40.50.2000">
    <property type="entry name" value="Glycogen Phosphorylase B"/>
    <property type="match status" value="2"/>
</dbReference>
<dbReference type="InterPro" id="IPR050194">
    <property type="entry name" value="Glycosyltransferase_grp1"/>
</dbReference>
<sequence>MEMRSINNGSEIPVANFRKPLTIGIVTDAWHPQTNGVVRTLETTVAVLRRWGHEVEVIAPDTYLSVPCPTYPEIRLAISAPGAVGRRLAAIAPDAVHISTEGPLGLAARRYCLRHDVAFTTAYHTQFPDYLARRTGISAQRFWRYIRWFHAPAERIMVATDSISEQLEQQGLNHLHRWGRGVDLDCFTPDAPQPSEYAELEGPILLYVGRVAVEKNLEAFLACEYPGTKVVVGDGPQRREMEQRFPEAHFLGKRSGRELAGCYAGADVFVFPSRTDTFGLVMIEALACGTPVAAFPVPGPLDIVTDKVGALSDELCRAIDASRYCDRSDCAAYGATFSWEAATQQFVSGLDPNANAFGLDLVEGR</sequence>
<dbReference type="AlphaFoldDB" id="A0A1Y6FKG2"/>
<dbReference type="PANTHER" id="PTHR45947">
    <property type="entry name" value="SULFOQUINOVOSYL TRANSFERASE SQD2"/>
    <property type="match status" value="1"/>
</dbReference>
<dbReference type="SUPFAM" id="SSF53756">
    <property type="entry name" value="UDP-Glycosyltransferase/glycogen phosphorylase"/>
    <property type="match status" value="1"/>
</dbReference>
<reference evidence="3" key="1">
    <citation type="submission" date="2017-04" db="EMBL/GenBank/DDBJ databases">
        <authorList>
            <person name="Varghese N."/>
            <person name="Submissions S."/>
        </authorList>
    </citation>
    <scope>NUCLEOTIDE SEQUENCE [LARGE SCALE GENOMIC DNA]</scope>
</reference>